<dbReference type="PANTHER" id="PTHR43774">
    <property type="entry name" value="PEPTIDE METHIONINE SULFOXIDE REDUCTASE"/>
    <property type="match status" value="1"/>
</dbReference>
<comment type="catalytic activity">
    <reaction evidence="3 4">
        <text>[thioredoxin]-disulfide + L-methionine + H2O = L-methionine (S)-S-oxide + [thioredoxin]-dithiol</text>
        <dbReference type="Rhea" id="RHEA:19993"/>
        <dbReference type="Rhea" id="RHEA-COMP:10698"/>
        <dbReference type="Rhea" id="RHEA-COMP:10700"/>
        <dbReference type="ChEBI" id="CHEBI:15377"/>
        <dbReference type="ChEBI" id="CHEBI:29950"/>
        <dbReference type="ChEBI" id="CHEBI:50058"/>
        <dbReference type="ChEBI" id="CHEBI:57844"/>
        <dbReference type="ChEBI" id="CHEBI:58772"/>
        <dbReference type="EC" id="1.8.4.11"/>
    </reaction>
</comment>
<gene>
    <name evidence="4" type="primary">msrA</name>
    <name evidence="6" type="ORF">SAMN05443431_11213</name>
</gene>
<sequence length="203" mass="23208">MSNKEKLCGISYFYTMKEENLQIATFANGCFWCTEAVFLRIEGVEKVVSGYTGGTIKNPAYREIGTGRTGHAEGIQIFYDENKVTFTTLLELFFATHDPTTLNRQGHDVGTQYRSAIFYNSESQKEQAEAFIDLLENEAVFDSPIVTEVTALGPFYIAEADHQMYYDRNRETSYCQFVIDPKINKIKKYYSTKLKENTPKDAI</sequence>
<evidence type="ECO:0000256" key="2">
    <source>
        <dbReference type="ARBA" id="ARBA00047806"/>
    </source>
</evidence>
<keyword evidence="1 4" id="KW-0560">Oxidoreductase</keyword>
<keyword evidence="7" id="KW-1185">Reference proteome</keyword>
<evidence type="ECO:0000256" key="3">
    <source>
        <dbReference type="ARBA" id="ARBA00048782"/>
    </source>
</evidence>
<dbReference type="AlphaFoldDB" id="A0A1I3SVW2"/>
<accession>A0A1I3SVW2</accession>
<dbReference type="SUPFAM" id="SSF55068">
    <property type="entry name" value="Peptide methionine sulfoxide reductase"/>
    <property type="match status" value="1"/>
</dbReference>
<organism evidence="6 7">
    <name type="scientific">Olleya namhaensis</name>
    <dbReference type="NCBI Taxonomy" id="1144750"/>
    <lineage>
        <taxon>Bacteria</taxon>
        <taxon>Pseudomonadati</taxon>
        <taxon>Bacteroidota</taxon>
        <taxon>Flavobacteriia</taxon>
        <taxon>Flavobacteriales</taxon>
        <taxon>Flavobacteriaceae</taxon>
    </lineage>
</organism>
<comment type="function">
    <text evidence="4">Has an important function as a repair enzyme for proteins that have been inactivated by oxidation. Catalyzes the reversible oxidation-reduction of methionine sulfoxide in proteins to methionine.</text>
</comment>
<evidence type="ECO:0000313" key="6">
    <source>
        <dbReference type="EMBL" id="SFJ62520.1"/>
    </source>
</evidence>
<dbReference type="InterPro" id="IPR036509">
    <property type="entry name" value="Met_Sox_Rdtase_MsrA_sf"/>
</dbReference>
<dbReference type="GO" id="GO:0008113">
    <property type="term" value="F:peptide-methionine (S)-S-oxide reductase activity"/>
    <property type="evidence" value="ECO:0007669"/>
    <property type="project" value="UniProtKB-UniRule"/>
</dbReference>
<name>A0A1I3SVW2_9FLAO</name>
<dbReference type="EC" id="1.8.4.11" evidence="4"/>
<dbReference type="NCBIfam" id="TIGR00401">
    <property type="entry name" value="msrA"/>
    <property type="match status" value="1"/>
</dbReference>
<dbReference type="PANTHER" id="PTHR43774:SF1">
    <property type="entry name" value="PEPTIDE METHIONINE SULFOXIDE REDUCTASE MSRA 2"/>
    <property type="match status" value="1"/>
</dbReference>
<reference evidence="7" key="1">
    <citation type="submission" date="2016-10" db="EMBL/GenBank/DDBJ databases">
        <authorList>
            <person name="Varghese N."/>
            <person name="Submissions S."/>
        </authorList>
    </citation>
    <scope>NUCLEOTIDE SEQUENCE [LARGE SCALE GENOMIC DNA]</scope>
    <source>
        <strain evidence="7">DSM 28881</strain>
    </source>
</reference>
<dbReference type="Proteomes" id="UP000199559">
    <property type="component" value="Unassembled WGS sequence"/>
</dbReference>
<dbReference type="Pfam" id="PF01625">
    <property type="entry name" value="PMSR"/>
    <property type="match status" value="1"/>
</dbReference>
<feature type="domain" description="Peptide methionine sulphoxide reductase MsrA" evidence="5">
    <location>
        <begin position="24"/>
        <end position="176"/>
    </location>
</feature>
<dbReference type="GO" id="GO:0033744">
    <property type="term" value="F:L-methionine:thioredoxin-disulfide S-oxidoreductase activity"/>
    <property type="evidence" value="ECO:0007669"/>
    <property type="project" value="RHEA"/>
</dbReference>
<dbReference type="Gene3D" id="3.30.1060.10">
    <property type="entry name" value="Peptide methionine sulphoxide reductase MsrA"/>
    <property type="match status" value="1"/>
</dbReference>
<comment type="catalytic activity">
    <reaction evidence="2 4">
        <text>L-methionyl-[protein] + [thioredoxin]-disulfide + H2O = L-methionyl-(S)-S-oxide-[protein] + [thioredoxin]-dithiol</text>
        <dbReference type="Rhea" id="RHEA:14217"/>
        <dbReference type="Rhea" id="RHEA-COMP:10698"/>
        <dbReference type="Rhea" id="RHEA-COMP:10700"/>
        <dbReference type="Rhea" id="RHEA-COMP:12313"/>
        <dbReference type="Rhea" id="RHEA-COMP:12315"/>
        <dbReference type="ChEBI" id="CHEBI:15377"/>
        <dbReference type="ChEBI" id="CHEBI:16044"/>
        <dbReference type="ChEBI" id="CHEBI:29950"/>
        <dbReference type="ChEBI" id="CHEBI:44120"/>
        <dbReference type="ChEBI" id="CHEBI:50058"/>
        <dbReference type="EC" id="1.8.4.11"/>
    </reaction>
</comment>
<dbReference type="STRING" id="1144750.SAMN05443431_11213"/>
<evidence type="ECO:0000313" key="7">
    <source>
        <dbReference type="Proteomes" id="UP000199559"/>
    </source>
</evidence>
<dbReference type="HAMAP" id="MF_01401">
    <property type="entry name" value="MsrA"/>
    <property type="match status" value="1"/>
</dbReference>
<comment type="similarity">
    <text evidence="4">Belongs to the MsrA Met sulfoxide reductase family.</text>
</comment>
<evidence type="ECO:0000259" key="5">
    <source>
        <dbReference type="Pfam" id="PF01625"/>
    </source>
</evidence>
<dbReference type="EMBL" id="FORM01000012">
    <property type="protein sequence ID" value="SFJ62520.1"/>
    <property type="molecule type" value="Genomic_DNA"/>
</dbReference>
<dbReference type="InterPro" id="IPR002569">
    <property type="entry name" value="Met_Sox_Rdtase_MsrA_dom"/>
</dbReference>
<protein>
    <recommendedName>
        <fullName evidence="4">Peptide methionine sulfoxide reductase MsrA</fullName>
        <shortName evidence="4">Protein-methionine-S-oxide reductase</shortName>
        <ecNumber evidence="4">1.8.4.11</ecNumber>
    </recommendedName>
    <alternativeName>
        <fullName evidence="4">Peptide-methionine (S)-S-oxide reductase</fullName>
        <shortName evidence="4">Peptide Met(O) reductase</shortName>
    </alternativeName>
</protein>
<proteinExistence type="inferred from homology"/>
<feature type="active site" evidence="4">
    <location>
        <position position="30"/>
    </location>
</feature>
<evidence type="ECO:0000256" key="1">
    <source>
        <dbReference type="ARBA" id="ARBA00023002"/>
    </source>
</evidence>
<evidence type="ECO:0000256" key="4">
    <source>
        <dbReference type="HAMAP-Rule" id="MF_01401"/>
    </source>
</evidence>